<dbReference type="PANTHER" id="PTHR48080:SF3">
    <property type="entry name" value="ENOLASE SUPERFAMILY MEMBER DDB_G0284701"/>
    <property type="match status" value="1"/>
</dbReference>
<dbReference type="InterPro" id="IPR013342">
    <property type="entry name" value="Mandelate_racemase_C"/>
</dbReference>
<dbReference type="Gene3D" id="3.20.20.120">
    <property type="entry name" value="Enolase-like C-terminal domain"/>
    <property type="match status" value="1"/>
</dbReference>
<dbReference type="SFLD" id="SFLDF00010">
    <property type="entry name" value="dipeptide_epimerase"/>
    <property type="match status" value="1"/>
</dbReference>
<dbReference type="Gene3D" id="3.30.390.10">
    <property type="entry name" value="Enolase-like, N-terminal domain"/>
    <property type="match status" value="1"/>
</dbReference>
<comment type="caution">
    <text evidence="7">The sequence shown here is derived from an EMBL/GenBank/DDBJ whole genome shotgun (WGS) entry which is preliminary data.</text>
</comment>
<evidence type="ECO:0000259" key="6">
    <source>
        <dbReference type="SMART" id="SM00922"/>
    </source>
</evidence>
<dbReference type="InterPro" id="IPR034593">
    <property type="entry name" value="DgoD-like"/>
</dbReference>
<dbReference type="InterPro" id="IPR029017">
    <property type="entry name" value="Enolase-like_N"/>
</dbReference>
<feature type="domain" description="Mandelate racemase/muconate lactonizing enzyme C-terminal" evidence="6">
    <location>
        <begin position="124"/>
        <end position="215"/>
    </location>
</feature>
<evidence type="ECO:0000256" key="5">
    <source>
        <dbReference type="RuleBase" id="RU366006"/>
    </source>
</evidence>
<dbReference type="SUPFAM" id="SSF51604">
    <property type="entry name" value="Enolase C-terminal domain-like"/>
    <property type="match status" value="1"/>
</dbReference>
<dbReference type="Pfam" id="PF02746">
    <property type="entry name" value="MR_MLE_N"/>
    <property type="match status" value="1"/>
</dbReference>
<dbReference type="SUPFAM" id="SSF54826">
    <property type="entry name" value="Enolase N-terminal domain-like"/>
    <property type="match status" value="1"/>
</dbReference>
<dbReference type="NCBIfam" id="NF042940">
    <property type="entry name" value="racemase_DgcA"/>
    <property type="match status" value="1"/>
</dbReference>
<protein>
    <recommendedName>
        <fullName evidence="5">Dipeptide epimerase</fullName>
        <ecNumber evidence="5">5.1.1.-</ecNumber>
    </recommendedName>
</protein>
<dbReference type="PANTHER" id="PTHR48080">
    <property type="entry name" value="D-GALACTONATE DEHYDRATASE-RELATED"/>
    <property type="match status" value="1"/>
</dbReference>
<dbReference type="InterPro" id="IPR036849">
    <property type="entry name" value="Enolase-like_C_sf"/>
</dbReference>
<dbReference type="Pfam" id="PF13378">
    <property type="entry name" value="MR_MLE_C"/>
    <property type="match status" value="1"/>
</dbReference>
<proteinExistence type="inferred from homology"/>
<dbReference type="RefSeq" id="WP_226933715.1">
    <property type="nucleotide sequence ID" value="NZ_JACDXX010000002.1"/>
</dbReference>
<reference evidence="7 8" key="1">
    <citation type="submission" date="2020-07" db="EMBL/GenBank/DDBJ databases">
        <title>Pseudogemmobacter sp. nov., isolated from poultry manure in Taiwan.</title>
        <authorList>
            <person name="Lin S.-Y."/>
            <person name="Tang Y.-S."/>
            <person name="Young C.-C."/>
        </authorList>
    </citation>
    <scope>NUCLEOTIDE SEQUENCE [LARGE SCALE GENOMIC DNA]</scope>
    <source>
        <strain evidence="7 8">CC-YST710</strain>
    </source>
</reference>
<dbReference type="EMBL" id="JACDXX010000002">
    <property type="protein sequence ID" value="MCB5408810.1"/>
    <property type="molecule type" value="Genomic_DNA"/>
</dbReference>
<keyword evidence="4 5" id="KW-0413">Isomerase</keyword>
<dbReference type="InterPro" id="IPR013341">
    <property type="entry name" value="Mandelate_racemase_N_dom"/>
</dbReference>
<comment type="cofactor">
    <cofactor evidence="5">
        <name>Mg(2+)</name>
        <dbReference type="ChEBI" id="CHEBI:18420"/>
    </cofactor>
    <text evidence="5">Binds 1 Mg(2+) ion per subunit.</text>
</comment>
<dbReference type="SFLD" id="SFLDG00180">
    <property type="entry name" value="muconate_cycloisomerase"/>
    <property type="match status" value="1"/>
</dbReference>
<accession>A0ABS8CI34</accession>
<dbReference type="InterPro" id="IPR029065">
    <property type="entry name" value="Enolase_C-like"/>
</dbReference>
<dbReference type="SFLD" id="SFLDS00001">
    <property type="entry name" value="Enolase"/>
    <property type="match status" value="1"/>
</dbReference>
<sequence length="320" mass="34032">MISVSAERFRLAQVFTISRGSKTEAEVLCVTVSRGGVQGRGECVPYGRYGESLASVTAQIAALPAGISRADLQQALPPGAARNAVDCALWDLEAKASGCPVWQLAGLVAPGPLITAFTLSLDTPGRMEEQARRNASRPVLKIKLGTPDDMPRLEAVRRGAPRARLILDANEGWTPEVYRDLAPRLVAMGVALVEQPLPVGQDEALGEMERPLPVCADESCHDRASLAALHGRYDVVNIKLDKTGGLSEALALREEAVKQGFGLMVGCMVGTSLAMAPAVLLAGGASFVDLDGPLLLAEDRKHPLRYDLSTLHPPETTLWG</sequence>
<keyword evidence="8" id="KW-1185">Reference proteome</keyword>
<keyword evidence="3 5" id="KW-0460">Magnesium</keyword>
<comment type="similarity">
    <text evidence="1 5">Belongs to the mandelate racemase/muconate lactonizing enzyme family.</text>
</comment>
<gene>
    <name evidence="7" type="ORF">H0485_02150</name>
</gene>
<name>A0ABS8CI34_9RHOB</name>
<organism evidence="7 8">
    <name type="scientific">Pseudogemmobacter faecipullorum</name>
    <dbReference type="NCBI Taxonomy" id="2755041"/>
    <lineage>
        <taxon>Bacteria</taxon>
        <taxon>Pseudomonadati</taxon>
        <taxon>Pseudomonadota</taxon>
        <taxon>Alphaproteobacteria</taxon>
        <taxon>Rhodobacterales</taxon>
        <taxon>Paracoccaceae</taxon>
        <taxon>Pseudogemmobacter</taxon>
    </lineage>
</organism>
<evidence type="ECO:0000256" key="4">
    <source>
        <dbReference type="ARBA" id="ARBA00023235"/>
    </source>
</evidence>
<evidence type="ECO:0000313" key="7">
    <source>
        <dbReference type="EMBL" id="MCB5408810.1"/>
    </source>
</evidence>
<evidence type="ECO:0000256" key="2">
    <source>
        <dbReference type="ARBA" id="ARBA00022723"/>
    </source>
</evidence>
<dbReference type="EC" id="5.1.1.-" evidence="5"/>
<dbReference type="InterPro" id="IPR034603">
    <property type="entry name" value="Dipeptide_epimerase"/>
</dbReference>
<dbReference type="CDD" id="cd03319">
    <property type="entry name" value="L-Ala-DL-Glu_epimerase"/>
    <property type="match status" value="1"/>
</dbReference>
<dbReference type="Proteomes" id="UP001198571">
    <property type="component" value="Unassembled WGS sequence"/>
</dbReference>
<evidence type="ECO:0000313" key="8">
    <source>
        <dbReference type="Proteomes" id="UP001198571"/>
    </source>
</evidence>
<dbReference type="SMART" id="SM00922">
    <property type="entry name" value="MR_MLE"/>
    <property type="match status" value="1"/>
</dbReference>
<evidence type="ECO:0000256" key="1">
    <source>
        <dbReference type="ARBA" id="ARBA00008031"/>
    </source>
</evidence>
<evidence type="ECO:0000256" key="3">
    <source>
        <dbReference type="ARBA" id="ARBA00022842"/>
    </source>
</evidence>
<keyword evidence="2 5" id="KW-0479">Metal-binding</keyword>